<sequence>MLKFDLEEIPKELYGNFFEGDSYIILNTKSDNAFDVHFWLGINTTQDEMGTAAIKTVELDDALGGLPVQYRELQNHESPLFFTYFKNGIKYLEGGHESGFNHVLPKLENFEPRLFHCKGKRNVRCSQVKLVKESLNLGDVFILDKGADLYVWMPPESGRLERMKGVQQAESIRDQERAGRPKIHVLDSDWNTNNEFWKHFGGKQNVGWIKAPRGAGSDEDYELERKAEVQLYKCSDASGKLDITKISQ</sequence>
<protein>
    <submittedName>
        <fullName evidence="2">Gelsolin-like domain-containing protein</fullName>
    </submittedName>
</protein>
<dbReference type="WBParaSite" id="JU765_v2.g12748.t1">
    <property type="protein sequence ID" value="JU765_v2.g12748.t1"/>
    <property type="gene ID" value="JU765_v2.g12748"/>
</dbReference>
<evidence type="ECO:0000313" key="2">
    <source>
        <dbReference type="WBParaSite" id="JU765_v2.g12748.t1"/>
    </source>
</evidence>
<organism evidence="1 2">
    <name type="scientific">Panagrolaimus sp. JU765</name>
    <dbReference type="NCBI Taxonomy" id="591449"/>
    <lineage>
        <taxon>Eukaryota</taxon>
        <taxon>Metazoa</taxon>
        <taxon>Ecdysozoa</taxon>
        <taxon>Nematoda</taxon>
        <taxon>Chromadorea</taxon>
        <taxon>Rhabditida</taxon>
        <taxon>Tylenchina</taxon>
        <taxon>Panagrolaimomorpha</taxon>
        <taxon>Panagrolaimoidea</taxon>
        <taxon>Panagrolaimidae</taxon>
        <taxon>Panagrolaimus</taxon>
    </lineage>
</organism>
<proteinExistence type="predicted"/>
<accession>A0AC34Q416</accession>
<dbReference type="Proteomes" id="UP000887576">
    <property type="component" value="Unplaced"/>
</dbReference>
<name>A0AC34Q416_9BILA</name>
<reference evidence="2" key="1">
    <citation type="submission" date="2022-11" db="UniProtKB">
        <authorList>
            <consortium name="WormBaseParasite"/>
        </authorList>
    </citation>
    <scope>IDENTIFICATION</scope>
</reference>
<evidence type="ECO:0000313" key="1">
    <source>
        <dbReference type="Proteomes" id="UP000887576"/>
    </source>
</evidence>